<dbReference type="Pfam" id="PF02197">
    <property type="entry name" value="RIIa"/>
    <property type="match status" value="1"/>
</dbReference>
<evidence type="ECO:0000313" key="4">
    <source>
        <dbReference type="WBParaSite" id="PSAMB.scaffold2243size24392.g16996.t1"/>
    </source>
</evidence>
<feature type="domain" description="RIIa" evidence="2">
    <location>
        <begin position="11"/>
        <end position="48"/>
    </location>
</feature>
<dbReference type="InterPro" id="IPR003117">
    <property type="entry name" value="cAMP_dep_PK_reg_su_I/II_a/b"/>
</dbReference>
<dbReference type="InterPro" id="IPR047579">
    <property type="entry name" value="DD_CABYR_SP17"/>
</dbReference>
<keyword evidence="3" id="KW-1185">Reference proteome</keyword>
<dbReference type="SMART" id="SM00394">
    <property type="entry name" value="RIIa"/>
    <property type="match status" value="1"/>
</dbReference>
<dbReference type="PANTHER" id="PTHR10699">
    <property type="entry name" value="NEUROMODULIN"/>
    <property type="match status" value="1"/>
</dbReference>
<organism evidence="3 4">
    <name type="scientific">Plectus sambesii</name>
    <dbReference type="NCBI Taxonomy" id="2011161"/>
    <lineage>
        <taxon>Eukaryota</taxon>
        <taxon>Metazoa</taxon>
        <taxon>Ecdysozoa</taxon>
        <taxon>Nematoda</taxon>
        <taxon>Chromadorea</taxon>
        <taxon>Plectida</taxon>
        <taxon>Plectina</taxon>
        <taxon>Plectoidea</taxon>
        <taxon>Plectidae</taxon>
        <taxon>Plectus</taxon>
    </lineage>
</organism>
<name>A0A914VNK4_9BILA</name>
<feature type="compositionally biased region" description="Polar residues" evidence="1">
    <location>
        <begin position="141"/>
        <end position="152"/>
    </location>
</feature>
<feature type="region of interest" description="Disordered" evidence="1">
    <location>
        <begin position="138"/>
        <end position="157"/>
    </location>
</feature>
<feature type="region of interest" description="Disordered" evidence="1">
    <location>
        <begin position="240"/>
        <end position="267"/>
    </location>
</feature>
<feature type="compositionally biased region" description="Basic and acidic residues" evidence="1">
    <location>
        <begin position="254"/>
        <end position="266"/>
    </location>
</feature>
<dbReference type="InterPro" id="IPR000048">
    <property type="entry name" value="IQ_motif_EF-hand-BS"/>
</dbReference>
<feature type="compositionally biased region" description="Basic and acidic residues" evidence="1">
    <location>
        <begin position="104"/>
        <end position="114"/>
    </location>
</feature>
<dbReference type="FunFam" id="1.20.5.190:FF:000055">
    <property type="entry name" value="Putative microtubule-associated protein futsch"/>
    <property type="match status" value="2"/>
</dbReference>
<reference evidence="4" key="1">
    <citation type="submission" date="2022-11" db="UniProtKB">
        <authorList>
            <consortium name="WormBaseParasite"/>
        </authorList>
    </citation>
    <scope>IDENTIFICATION</scope>
</reference>
<dbReference type="Gene3D" id="1.20.5.190">
    <property type="match status" value="2"/>
</dbReference>
<dbReference type="SUPFAM" id="SSF52540">
    <property type="entry name" value="P-loop containing nucleoside triphosphate hydrolases"/>
    <property type="match status" value="2"/>
</dbReference>
<dbReference type="PANTHER" id="PTHR10699:SF11">
    <property type="entry name" value="IGLOO, ISOFORM A"/>
    <property type="match status" value="1"/>
</dbReference>
<dbReference type="WBParaSite" id="PSAMB.scaffold2243size24392.g16996.t1">
    <property type="protein sequence ID" value="PSAMB.scaffold2243size24392.g16996.t1"/>
    <property type="gene ID" value="PSAMB.scaffold2243size24392.g16996"/>
</dbReference>
<feature type="compositionally biased region" description="Low complexity" evidence="1">
    <location>
        <begin position="240"/>
        <end position="253"/>
    </location>
</feature>
<dbReference type="PROSITE" id="PS50096">
    <property type="entry name" value="IQ"/>
    <property type="match status" value="5"/>
</dbReference>
<accession>A0A914VNK4</accession>
<dbReference type="Pfam" id="PF00612">
    <property type="entry name" value="IQ"/>
    <property type="match status" value="5"/>
</dbReference>
<dbReference type="SMART" id="SM00015">
    <property type="entry name" value="IQ"/>
    <property type="match status" value="5"/>
</dbReference>
<dbReference type="CDD" id="cd12100">
    <property type="entry name" value="DD_CABYR_SP17"/>
    <property type="match status" value="1"/>
</dbReference>
<evidence type="ECO:0000256" key="1">
    <source>
        <dbReference type="SAM" id="MobiDB-lite"/>
    </source>
</evidence>
<dbReference type="InterPro" id="IPR027417">
    <property type="entry name" value="P-loop_NTPase"/>
</dbReference>
<proteinExistence type="predicted"/>
<dbReference type="SUPFAM" id="SSF47391">
    <property type="entry name" value="Dimerization-anchoring domain of cAMP-dependent PK regulatory subunit"/>
    <property type="match status" value="1"/>
</dbReference>
<dbReference type="AlphaFoldDB" id="A0A914VNK4"/>
<evidence type="ECO:0000313" key="3">
    <source>
        <dbReference type="Proteomes" id="UP000887566"/>
    </source>
</evidence>
<dbReference type="Proteomes" id="UP000887566">
    <property type="component" value="Unplaced"/>
</dbReference>
<sequence length="310" mass="34762">MAESQRYKVPQGFRPLLEALAREVLRAQPDDIYAFSALFFQVLQRHRSDNPGANVLEDPAAYEVFKADLQSAFSQRDYAARGGNTNNYQKASLGGDQTPSSRRSSTDRPRSPLDDAATKIQAAFRGHMVRAHPEHFGLQTHVGQTGQPTTPDSPLRRRSNEFLNVADTRKDLKRHSVGYVGEFNTPEDRAATKIQAEIRGFLTRRKVSAMKAQNDLAATKIQSHIRGFLTRKHLDEQGLLLPSRSRSSLGSQDSRSEEQLSTRDAESAATKIQAQFKGYLARKELEREKVAATKIQAVYRGHHVRKDIGH</sequence>
<protein>
    <submittedName>
        <fullName evidence="4">RIIa domain-containing protein</fullName>
    </submittedName>
</protein>
<dbReference type="GO" id="GO:0005516">
    <property type="term" value="F:calmodulin binding"/>
    <property type="evidence" value="ECO:0007669"/>
    <property type="project" value="TreeGrafter"/>
</dbReference>
<dbReference type="Gene3D" id="1.20.890.10">
    <property type="entry name" value="cAMP-dependent protein kinase regulatory subunit, dimerization-anchoring domain"/>
    <property type="match status" value="1"/>
</dbReference>
<evidence type="ECO:0000259" key="2">
    <source>
        <dbReference type="SMART" id="SM00394"/>
    </source>
</evidence>
<feature type="region of interest" description="Disordered" evidence="1">
    <location>
        <begin position="80"/>
        <end position="114"/>
    </location>
</feature>
<dbReference type="CDD" id="cd23767">
    <property type="entry name" value="IQCD"/>
    <property type="match status" value="3"/>
</dbReference>